<dbReference type="PROSITE" id="PS50082">
    <property type="entry name" value="WD_REPEATS_2"/>
    <property type="match status" value="3"/>
</dbReference>
<keyword evidence="4" id="KW-0677">Repeat</keyword>
<dbReference type="InterPro" id="IPR015943">
    <property type="entry name" value="WD40/YVTN_repeat-like_dom_sf"/>
</dbReference>
<feature type="repeat" description="WD" evidence="6">
    <location>
        <begin position="154"/>
        <end position="176"/>
    </location>
</feature>
<keyword evidence="2" id="KW-0698">rRNA processing</keyword>
<evidence type="ECO:0000256" key="2">
    <source>
        <dbReference type="ARBA" id="ARBA00022552"/>
    </source>
</evidence>
<evidence type="ECO:0000256" key="4">
    <source>
        <dbReference type="ARBA" id="ARBA00022737"/>
    </source>
</evidence>
<feature type="domain" description="U3 small nucleolar RNA-associated protein 15 C-terminal" evidence="8">
    <location>
        <begin position="398"/>
        <end position="547"/>
    </location>
</feature>
<dbReference type="InterPro" id="IPR020472">
    <property type="entry name" value="WD40_PAC1"/>
</dbReference>
<dbReference type="Proteomes" id="UP000799772">
    <property type="component" value="Unassembled WGS sequence"/>
</dbReference>
<dbReference type="PANTHER" id="PTHR19924">
    <property type="entry name" value="UTP15 U3 SMALL NUCLEOLAR RNA-ASSOCIATED PROTEIN 15 FAMILY MEMBER"/>
    <property type="match status" value="1"/>
</dbReference>
<dbReference type="GO" id="GO:0005730">
    <property type="term" value="C:nucleolus"/>
    <property type="evidence" value="ECO:0007669"/>
    <property type="project" value="UniProtKB-SubCell"/>
</dbReference>
<dbReference type="SMART" id="SM00320">
    <property type="entry name" value="WD40"/>
    <property type="match status" value="5"/>
</dbReference>
<dbReference type="InterPro" id="IPR001680">
    <property type="entry name" value="WD40_rpt"/>
</dbReference>
<dbReference type="PRINTS" id="PR00320">
    <property type="entry name" value="GPROTEINBRPT"/>
</dbReference>
<dbReference type="Pfam" id="PF00400">
    <property type="entry name" value="WD40"/>
    <property type="match status" value="3"/>
</dbReference>
<dbReference type="InterPro" id="IPR018983">
    <property type="entry name" value="U3_snoRNA-assocProt_15_C"/>
</dbReference>
<keyword evidence="10" id="KW-1185">Reference proteome</keyword>
<dbReference type="Gene3D" id="2.130.10.10">
    <property type="entry name" value="YVTN repeat-like/Quinoprotein amine dehydrogenase"/>
    <property type="match status" value="1"/>
</dbReference>
<dbReference type="GO" id="GO:0006364">
    <property type="term" value="P:rRNA processing"/>
    <property type="evidence" value="ECO:0007669"/>
    <property type="project" value="UniProtKB-KW"/>
</dbReference>
<keyword evidence="9" id="KW-0687">Ribonucleoprotein</keyword>
<evidence type="ECO:0000313" key="9">
    <source>
        <dbReference type="EMBL" id="KAF2099293.1"/>
    </source>
</evidence>
<protein>
    <submittedName>
        <fullName evidence="9">Small nucleolar ribonucleoprotein complex subunit Utp15</fullName>
    </submittedName>
</protein>
<evidence type="ECO:0000256" key="7">
    <source>
        <dbReference type="SAM" id="MobiDB-lite"/>
    </source>
</evidence>
<reference evidence="9" key="1">
    <citation type="journal article" date="2020" name="Stud. Mycol.">
        <title>101 Dothideomycetes genomes: a test case for predicting lifestyles and emergence of pathogens.</title>
        <authorList>
            <person name="Haridas S."/>
            <person name="Albert R."/>
            <person name="Binder M."/>
            <person name="Bloem J."/>
            <person name="Labutti K."/>
            <person name="Salamov A."/>
            <person name="Andreopoulos B."/>
            <person name="Baker S."/>
            <person name="Barry K."/>
            <person name="Bills G."/>
            <person name="Bluhm B."/>
            <person name="Cannon C."/>
            <person name="Castanera R."/>
            <person name="Culley D."/>
            <person name="Daum C."/>
            <person name="Ezra D."/>
            <person name="Gonzalez J."/>
            <person name="Henrissat B."/>
            <person name="Kuo A."/>
            <person name="Liang C."/>
            <person name="Lipzen A."/>
            <person name="Lutzoni F."/>
            <person name="Magnuson J."/>
            <person name="Mondo S."/>
            <person name="Nolan M."/>
            <person name="Ohm R."/>
            <person name="Pangilinan J."/>
            <person name="Park H.-J."/>
            <person name="Ramirez L."/>
            <person name="Alfaro M."/>
            <person name="Sun H."/>
            <person name="Tritt A."/>
            <person name="Yoshinaga Y."/>
            <person name="Zwiers L.-H."/>
            <person name="Turgeon B."/>
            <person name="Goodwin S."/>
            <person name="Spatafora J."/>
            <person name="Crous P."/>
            <person name="Grigoriev I."/>
        </authorList>
    </citation>
    <scope>NUCLEOTIDE SEQUENCE</scope>
    <source>
        <strain evidence="9">CBS 133067</strain>
    </source>
</reference>
<dbReference type="InterPro" id="IPR036322">
    <property type="entry name" value="WD40_repeat_dom_sf"/>
</dbReference>
<dbReference type="Pfam" id="PF09384">
    <property type="entry name" value="UTP15_C"/>
    <property type="match status" value="1"/>
</dbReference>
<name>A0A9P4IHB4_9PEZI</name>
<dbReference type="GO" id="GO:0045943">
    <property type="term" value="P:positive regulation of transcription by RNA polymerase I"/>
    <property type="evidence" value="ECO:0007669"/>
    <property type="project" value="TreeGrafter"/>
</dbReference>
<dbReference type="GO" id="GO:1990904">
    <property type="term" value="C:ribonucleoprotein complex"/>
    <property type="evidence" value="ECO:0007669"/>
    <property type="project" value="UniProtKB-KW"/>
</dbReference>
<organism evidence="9 10">
    <name type="scientific">Rhizodiscina lignyota</name>
    <dbReference type="NCBI Taxonomy" id="1504668"/>
    <lineage>
        <taxon>Eukaryota</taxon>
        <taxon>Fungi</taxon>
        <taxon>Dikarya</taxon>
        <taxon>Ascomycota</taxon>
        <taxon>Pezizomycotina</taxon>
        <taxon>Dothideomycetes</taxon>
        <taxon>Pleosporomycetidae</taxon>
        <taxon>Aulographales</taxon>
        <taxon>Rhizodiscinaceae</taxon>
        <taxon>Rhizodiscina</taxon>
    </lineage>
</organism>
<feature type="region of interest" description="Disordered" evidence="7">
    <location>
        <begin position="1"/>
        <end position="22"/>
    </location>
</feature>
<dbReference type="PANTHER" id="PTHR19924:SF26">
    <property type="entry name" value="U3 SMALL NUCLEOLAR RNA-ASSOCIATED PROTEIN 15 HOMOLOG"/>
    <property type="match status" value="1"/>
</dbReference>
<keyword evidence="5" id="KW-0539">Nucleus</keyword>
<comment type="caution">
    <text evidence="9">The sequence shown here is derived from an EMBL/GenBank/DDBJ whole genome shotgun (WGS) entry which is preliminary data.</text>
</comment>
<dbReference type="AlphaFoldDB" id="A0A9P4IHB4"/>
<evidence type="ECO:0000256" key="1">
    <source>
        <dbReference type="ARBA" id="ARBA00004604"/>
    </source>
</evidence>
<evidence type="ECO:0000256" key="6">
    <source>
        <dbReference type="PROSITE-ProRule" id="PRU00221"/>
    </source>
</evidence>
<gene>
    <name evidence="9" type="ORF">NA57DRAFT_65437</name>
</gene>
<dbReference type="SUPFAM" id="SSF50978">
    <property type="entry name" value="WD40 repeat-like"/>
    <property type="match status" value="1"/>
</dbReference>
<keyword evidence="3 6" id="KW-0853">WD repeat</keyword>
<accession>A0A9P4IHB4</accession>
<proteinExistence type="predicted"/>
<evidence type="ECO:0000256" key="3">
    <source>
        <dbReference type="ARBA" id="ARBA00022574"/>
    </source>
</evidence>
<evidence type="ECO:0000259" key="8">
    <source>
        <dbReference type="Pfam" id="PF09384"/>
    </source>
</evidence>
<evidence type="ECO:0000313" key="10">
    <source>
        <dbReference type="Proteomes" id="UP000799772"/>
    </source>
</evidence>
<dbReference type="EMBL" id="ML978125">
    <property type="protein sequence ID" value="KAF2099293.1"/>
    <property type="molecule type" value="Genomic_DNA"/>
</dbReference>
<dbReference type="OrthoDB" id="431715at2759"/>
<feature type="repeat" description="WD" evidence="6">
    <location>
        <begin position="269"/>
        <end position="310"/>
    </location>
</feature>
<feature type="repeat" description="WD" evidence="6">
    <location>
        <begin position="197"/>
        <end position="223"/>
    </location>
</feature>
<sequence>MAAEVQPLQPLRLAAGPAPTTPDQRYWARFSSQLQIPSHHSNPITSITTPQIVPSSSLPSQNALDTFAVTSGSLLQIFSSRTRKPLKNITRFDAGNTARSAHIRRDGRVVVAGSDSGLIQVFDTSSRAVLKTWRERKQPVWVTRWRQNGPLTDLMSCGDDQGVRLWDLTEEKSVREFWGHGDYVRAGEWMTSAGGSDAAMIASGSYDKTVRLWDARVGEGKSRGNVMTFAMAAPVEAVLPMPMGTTLLASADSTVAVLDLVAARPLELLRNHQKTVTSLALASHGSRVLTGGLDGHVKVFETTSWKVVAGSKYRSPILSLGMMAEGSAQEDKHLLVGMQSGVLSIKTRLSGQQKAQAKEKEKEMQALVEGRIEEYDMKKSSRRRKKGKMWERNMRGKDYTGEGADIVIDGNARGRLNNLKHHAPWEKALRQGMYEKALDIVLENNNRQAQLTLLTALKHRSALRTALKGRDEVTLLPIIKWLIRAINDPRCAKLTTDIGCLVLDLYSEHMGQSPEVDHAIRVLHERVRKNVELSQQAWSTLGMIEMLGAGG</sequence>
<dbReference type="PROSITE" id="PS50294">
    <property type="entry name" value="WD_REPEATS_REGION"/>
    <property type="match status" value="1"/>
</dbReference>
<comment type="subcellular location">
    <subcellularLocation>
        <location evidence="1">Nucleus</location>
        <location evidence="1">Nucleolus</location>
    </subcellularLocation>
</comment>
<evidence type="ECO:0000256" key="5">
    <source>
        <dbReference type="ARBA" id="ARBA00023242"/>
    </source>
</evidence>